<dbReference type="RefSeq" id="WP_322809073.1">
    <property type="nucleotide sequence ID" value="NZ_JAVBVO010000003.1"/>
</dbReference>
<dbReference type="Proteomes" id="UP001290462">
    <property type="component" value="Unassembled WGS sequence"/>
</dbReference>
<accession>A0AAW9JZX1</accession>
<evidence type="ECO:0000256" key="1">
    <source>
        <dbReference type="SAM" id="Phobius"/>
    </source>
</evidence>
<dbReference type="AlphaFoldDB" id="A0AAW9JZX1"/>
<reference evidence="4" key="1">
    <citation type="submission" date="2023-08" db="EMBL/GenBank/DDBJ databases">
        <title>Genomic characterization of piscicolin 126 produced by Carnobacterium maltaromaticum CM22 strain isolated from salmon (Salmo salar).</title>
        <authorList>
            <person name="Gonzalez-Gragera E."/>
            <person name="Garcia-Lopez J.D."/>
            <person name="Teso-Perez C."/>
            <person name="Gimenez-Hernandez I."/>
            <person name="Peralta-Sanchez J.M."/>
            <person name="Valdivia E."/>
            <person name="Montalban-Lopez M."/>
            <person name="Martin-Platero A.M."/>
            <person name="Banos A."/>
            <person name="Martinez-Bueno M."/>
        </authorList>
    </citation>
    <scope>NUCLEOTIDE SEQUENCE</scope>
    <source>
        <strain evidence="4">CM22</strain>
    </source>
</reference>
<evidence type="ECO:0000313" key="5">
    <source>
        <dbReference type="Proteomes" id="UP001290462"/>
    </source>
</evidence>
<dbReference type="EMBL" id="JAVBVO010000003">
    <property type="protein sequence ID" value="MDZ5759165.1"/>
    <property type="molecule type" value="Genomic_DNA"/>
</dbReference>
<dbReference type="Pfam" id="PF06030">
    <property type="entry name" value="WxLIP_PGBD"/>
    <property type="match status" value="1"/>
</dbReference>
<feature type="domain" description="WxL Interacting Protein host binding" evidence="3">
    <location>
        <begin position="170"/>
        <end position="305"/>
    </location>
</feature>
<keyword evidence="1" id="KW-0812">Transmembrane</keyword>
<gene>
    <name evidence="4" type="ORF">RAK27_10890</name>
</gene>
<dbReference type="InterPro" id="IPR021759">
    <property type="entry name" value="WxLIP_HBD"/>
</dbReference>
<evidence type="ECO:0000259" key="3">
    <source>
        <dbReference type="Pfam" id="PF11797"/>
    </source>
</evidence>
<keyword evidence="1" id="KW-1133">Transmembrane helix</keyword>
<comment type="caution">
    <text evidence="4">The sequence shown here is derived from an EMBL/GenBank/DDBJ whole genome shotgun (WGS) entry which is preliminary data.</text>
</comment>
<name>A0AAW9JZX1_CARML</name>
<dbReference type="InterPro" id="IPR010317">
    <property type="entry name" value="WxLIP_PGBD"/>
</dbReference>
<evidence type="ECO:0000313" key="4">
    <source>
        <dbReference type="EMBL" id="MDZ5759165.1"/>
    </source>
</evidence>
<evidence type="ECO:0000259" key="2">
    <source>
        <dbReference type="Pfam" id="PF06030"/>
    </source>
</evidence>
<organism evidence="4 5">
    <name type="scientific">Carnobacterium maltaromaticum</name>
    <name type="common">Carnobacterium piscicola</name>
    <dbReference type="NCBI Taxonomy" id="2751"/>
    <lineage>
        <taxon>Bacteria</taxon>
        <taxon>Bacillati</taxon>
        <taxon>Bacillota</taxon>
        <taxon>Bacilli</taxon>
        <taxon>Lactobacillales</taxon>
        <taxon>Carnobacteriaceae</taxon>
        <taxon>Carnobacterium</taxon>
    </lineage>
</organism>
<protein>
    <submittedName>
        <fullName evidence="4">DUF916 and DUF3324 domain-containing protein</fullName>
    </submittedName>
</protein>
<feature type="domain" description="WxL Interacting Protein peptidoglycan binding" evidence="2">
    <location>
        <begin position="38"/>
        <end position="157"/>
    </location>
</feature>
<keyword evidence="1" id="KW-0472">Membrane</keyword>
<dbReference type="Pfam" id="PF11797">
    <property type="entry name" value="WxLIP_HBD"/>
    <property type="match status" value="1"/>
</dbReference>
<proteinExistence type="predicted"/>
<sequence>MNNVNQRNSQWKLILGLFVIVLAFLRPTVVLGEETLNFHVTPELPQSQIEGTASYYNLNLNPGETETLVLMLQNDKEEPIEVKVTAHTAFTNVNGVVEYGKTAEQADPTLLYSIDELIEPIDTIELAAKESKRVELTLKMPADSFEGVLAGGLRIEEVRQEEENVDNGESIAIKNEFSYVVGVLARNSRTTVQPDLELLDVFADQVNYRNVISATLQNFTPTFVNRLEVEATVHREGEDEVLYEANQSQLQMAPNSNFNFPISLEGDRFQSGDYVLTMTARSGEEEWNWTENFTIEADEARKLNRADVTVDTSTNWWMIGAIGLFFILLVVVSYVILKKRKQKKIQSEIGKE</sequence>
<feature type="transmembrane region" description="Helical" evidence="1">
    <location>
        <begin position="316"/>
        <end position="337"/>
    </location>
</feature>